<dbReference type="AlphaFoldDB" id="A0A258HIA1"/>
<dbReference type="InterPro" id="IPR014556">
    <property type="entry name" value="UCP029407"/>
</dbReference>
<comment type="caution">
    <text evidence="1">The sequence shown here is derived from an EMBL/GenBank/DDBJ whole genome shotgun (WGS) entry which is preliminary data.</text>
</comment>
<sequence>MKTALVVLGMHRSGTSSVAGALTLLGAAAPRTLMAPAADNPRGFWESHVVMVLDDVLLAEAGSSWSDWRRLLRTPDPAAARDRIVRALADEFGDAGTIVLKDPRMCRLFPAWRGALEQAGYRPLIIAPLRHPSEVAASLVARNPISREQGLRLWLRHVLDAEAASRGLPRHFMRWSSFMADWRAEVALINARLGTALAAGDDGAGIDAFLTPDLHRQRDEAPTPALVAQTWSVLGDLARHGEHPDLHAALDALRRSIDQAEDLFPDAP</sequence>
<organism evidence="1 2">
    <name type="scientific">Brevundimonas subvibrioides</name>
    <dbReference type="NCBI Taxonomy" id="74313"/>
    <lineage>
        <taxon>Bacteria</taxon>
        <taxon>Pseudomonadati</taxon>
        <taxon>Pseudomonadota</taxon>
        <taxon>Alphaproteobacteria</taxon>
        <taxon>Caulobacterales</taxon>
        <taxon>Caulobacteraceae</taxon>
        <taxon>Brevundimonas</taxon>
    </lineage>
</organism>
<protein>
    <recommendedName>
        <fullName evidence="3">Sulfotransferase family protein</fullName>
    </recommendedName>
</protein>
<gene>
    <name evidence="1" type="ORF">B7Y86_10340</name>
</gene>
<proteinExistence type="predicted"/>
<evidence type="ECO:0000313" key="2">
    <source>
        <dbReference type="Proteomes" id="UP000216147"/>
    </source>
</evidence>
<name>A0A258HIA1_9CAUL</name>
<evidence type="ECO:0008006" key="3">
    <source>
        <dbReference type="Google" id="ProtNLM"/>
    </source>
</evidence>
<dbReference type="SUPFAM" id="SSF52540">
    <property type="entry name" value="P-loop containing nucleoside triphosphate hydrolases"/>
    <property type="match status" value="1"/>
</dbReference>
<reference evidence="1 2" key="1">
    <citation type="submission" date="2017-03" db="EMBL/GenBank/DDBJ databases">
        <title>Lifting the veil on microbial sulfur biogeochemistry in mining wastewaters.</title>
        <authorList>
            <person name="Kantor R.S."/>
            <person name="Colenbrander Nelson T."/>
            <person name="Marshall S."/>
            <person name="Bennett D."/>
            <person name="Apte S."/>
            <person name="Camacho D."/>
            <person name="Thomas B.C."/>
            <person name="Warren L.A."/>
            <person name="Banfield J.F."/>
        </authorList>
    </citation>
    <scope>NUCLEOTIDE SEQUENCE [LARGE SCALE GENOMIC DNA]</scope>
    <source>
        <strain evidence="1">32-68-21</strain>
    </source>
</reference>
<evidence type="ECO:0000313" key="1">
    <source>
        <dbReference type="EMBL" id="OYX56334.1"/>
    </source>
</evidence>
<dbReference type="Gene3D" id="3.40.50.300">
    <property type="entry name" value="P-loop containing nucleotide triphosphate hydrolases"/>
    <property type="match status" value="1"/>
</dbReference>
<dbReference type="Proteomes" id="UP000216147">
    <property type="component" value="Unassembled WGS sequence"/>
</dbReference>
<dbReference type="EMBL" id="NCEQ01000008">
    <property type="protein sequence ID" value="OYX56334.1"/>
    <property type="molecule type" value="Genomic_DNA"/>
</dbReference>
<dbReference type="InterPro" id="IPR027417">
    <property type="entry name" value="P-loop_NTPase"/>
</dbReference>
<accession>A0A258HIA1</accession>
<dbReference type="PIRSF" id="PIRSF029407">
    <property type="entry name" value="UCP029407"/>
    <property type="match status" value="1"/>
</dbReference>